<dbReference type="AlphaFoldDB" id="A0A0K1PNJ9"/>
<keyword evidence="2" id="KW-1185">Reference proteome</keyword>
<proteinExistence type="predicted"/>
<dbReference type="EMBL" id="CP012333">
    <property type="protein sequence ID" value="AKU95103.1"/>
    <property type="molecule type" value="Genomic_DNA"/>
</dbReference>
<sequence>MIREHRFEALDAASMVVHRSAGASPSQDETHAVAYVGLIEDASGRRHGDSSFPRRS</sequence>
<accession>A0A0K1PNJ9</accession>
<name>A0A0K1PNJ9_9BACT</name>
<protein>
    <submittedName>
        <fullName evidence="1">Uncharacterized protein</fullName>
    </submittedName>
</protein>
<organism evidence="1 2">
    <name type="scientific">Labilithrix luteola</name>
    <dbReference type="NCBI Taxonomy" id="1391654"/>
    <lineage>
        <taxon>Bacteria</taxon>
        <taxon>Pseudomonadati</taxon>
        <taxon>Myxococcota</taxon>
        <taxon>Polyangia</taxon>
        <taxon>Polyangiales</taxon>
        <taxon>Labilitrichaceae</taxon>
        <taxon>Labilithrix</taxon>
    </lineage>
</organism>
<dbReference type="KEGG" id="llu:AKJ09_01767"/>
<gene>
    <name evidence="1" type="ORF">AKJ09_01767</name>
</gene>
<dbReference type="Proteomes" id="UP000064967">
    <property type="component" value="Chromosome"/>
</dbReference>
<reference evidence="1 2" key="1">
    <citation type="submission" date="2015-08" db="EMBL/GenBank/DDBJ databases">
        <authorList>
            <person name="Babu N.S."/>
            <person name="Beckwith C.J."/>
            <person name="Beseler K.G."/>
            <person name="Brison A."/>
            <person name="Carone J.V."/>
            <person name="Caskin T.P."/>
            <person name="Diamond M."/>
            <person name="Durham M.E."/>
            <person name="Foxe J.M."/>
            <person name="Go M."/>
            <person name="Henderson B.A."/>
            <person name="Jones I.B."/>
            <person name="McGettigan J.A."/>
            <person name="Micheletti S.J."/>
            <person name="Nasrallah M.E."/>
            <person name="Ortiz D."/>
            <person name="Piller C.R."/>
            <person name="Privatt S.R."/>
            <person name="Schneider S.L."/>
            <person name="Sharp S."/>
            <person name="Smith T.C."/>
            <person name="Stanton J.D."/>
            <person name="Ullery H.E."/>
            <person name="Wilson R.J."/>
            <person name="Serrano M.G."/>
            <person name="Buck G."/>
            <person name="Lee V."/>
            <person name="Wang Y."/>
            <person name="Carvalho R."/>
            <person name="Voegtly L."/>
            <person name="Shi R."/>
            <person name="Duckworth R."/>
            <person name="Johnson A."/>
            <person name="Loviza R."/>
            <person name="Walstead R."/>
            <person name="Shah Z."/>
            <person name="Kiflezghi M."/>
            <person name="Wade K."/>
            <person name="Ball S.L."/>
            <person name="Bradley K.W."/>
            <person name="Asai D.J."/>
            <person name="Bowman C.A."/>
            <person name="Russell D.A."/>
            <person name="Pope W.H."/>
            <person name="Jacobs-Sera D."/>
            <person name="Hendrix R.W."/>
            <person name="Hatfull G.F."/>
        </authorList>
    </citation>
    <scope>NUCLEOTIDE SEQUENCE [LARGE SCALE GENOMIC DNA]</scope>
    <source>
        <strain evidence="1 2">DSM 27648</strain>
    </source>
</reference>
<evidence type="ECO:0000313" key="2">
    <source>
        <dbReference type="Proteomes" id="UP000064967"/>
    </source>
</evidence>
<evidence type="ECO:0000313" key="1">
    <source>
        <dbReference type="EMBL" id="AKU95103.1"/>
    </source>
</evidence>